<dbReference type="PANTHER" id="PTHR11645:SF58">
    <property type="entry name" value="NADP-DEPENDENT OXIDOREDUCTASE DOMAIN-CONTAINING PROTEIN 1"/>
    <property type="match status" value="1"/>
</dbReference>
<evidence type="ECO:0000256" key="1">
    <source>
        <dbReference type="ARBA" id="ARBA00005525"/>
    </source>
</evidence>
<dbReference type="InterPro" id="IPR028939">
    <property type="entry name" value="P5C_Rdtase_cat_N"/>
</dbReference>
<evidence type="ECO:0000313" key="4">
    <source>
        <dbReference type="Proteomes" id="UP000230750"/>
    </source>
</evidence>
<comment type="caution">
    <text evidence="3">The sequence shown here is derived from an EMBL/GenBank/DDBJ whole genome shotgun (WGS) entry which is preliminary data.</text>
</comment>
<dbReference type="OrthoDB" id="195672at2759"/>
<dbReference type="Pfam" id="PF03807">
    <property type="entry name" value="F420_oxidored"/>
    <property type="match status" value="1"/>
</dbReference>
<dbReference type="GO" id="GO:0004735">
    <property type="term" value="F:pyrroline-5-carboxylate reductase activity"/>
    <property type="evidence" value="ECO:0007669"/>
    <property type="project" value="TreeGrafter"/>
</dbReference>
<keyword evidence="4" id="KW-1185">Reference proteome</keyword>
<protein>
    <submittedName>
        <fullName evidence="3">Putative NADP-dependent oxidoreductase domain-containing protein 1</fullName>
    </submittedName>
</protein>
<dbReference type="Proteomes" id="UP000230750">
    <property type="component" value="Unassembled WGS sequence"/>
</dbReference>
<comment type="similarity">
    <text evidence="1">Belongs to the pyrroline-5-carboxylate reductase family.</text>
</comment>
<gene>
    <name evidence="3" type="ORF">BSL78_22210</name>
</gene>
<dbReference type="GO" id="GO:0055129">
    <property type="term" value="P:L-proline biosynthetic process"/>
    <property type="evidence" value="ECO:0007669"/>
    <property type="project" value="TreeGrafter"/>
</dbReference>
<organism evidence="3 4">
    <name type="scientific">Stichopus japonicus</name>
    <name type="common">Sea cucumber</name>
    <dbReference type="NCBI Taxonomy" id="307972"/>
    <lineage>
        <taxon>Eukaryota</taxon>
        <taxon>Metazoa</taxon>
        <taxon>Echinodermata</taxon>
        <taxon>Eleutherozoa</taxon>
        <taxon>Echinozoa</taxon>
        <taxon>Holothuroidea</taxon>
        <taxon>Aspidochirotacea</taxon>
        <taxon>Aspidochirotida</taxon>
        <taxon>Stichopodidae</taxon>
        <taxon>Apostichopus</taxon>
    </lineage>
</organism>
<dbReference type="AlphaFoldDB" id="A0A2G8JYW7"/>
<evidence type="ECO:0000313" key="3">
    <source>
        <dbReference type="EMBL" id="PIK40932.1"/>
    </source>
</evidence>
<dbReference type="SUPFAM" id="SSF51735">
    <property type="entry name" value="NAD(P)-binding Rossmann-fold domains"/>
    <property type="match status" value="1"/>
</dbReference>
<sequence>MATSIDISNLNIVSDITRDLPSLQFESSLTEDEKPYLGLRVRSHAIGSSLCGQATYFTAILNQARQNILELKTPPQTKASKLLRDAPPRDPLLVGLIGCGRLGTQLANCLLTYADVQPSELLISTRRPELLNALSDRGVRCFYDNHQLVQSANLIFLCVLPSHLADVVEEIRGSISATSTVYSFLSSVPLSRLRYCLGFPGVVKADLSWSAEDLGLDWDCTEDVCTVLENQVQVEMTCPLNLLENCFIQTDTKWAELLLYTFLNLCTSKELSQEETVSLVNQIVLGQLASKEYDVCFTSLDFTRRKGKFPIFDIAAVVSRETPLTKTINHNTELRALFVKQYKNIFDKFYYWKGIKQLKKKSEEGDVRLGST</sequence>
<proteinExistence type="inferred from homology"/>
<feature type="domain" description="Pyrroline-5-carboxylate reductase catalytic N-terminal" evidence="2">
    <location>
        <begin position="94"/>
        <end position="177"/>
    </location>
</feature>
<dbReference type="PANTHER" id="PTHR11645">
    <property type="entry name" value="PYRROLINE-5-CARBOXYLATE REDUCTASE"/>
    <property type="match status" value="1"/>
</dbReference>
<dbReference type="STRING" id="307972.A0A2G8JYW7"/>
<dbReference type="InterPro" id="IPR036291">
    <property type="entry name" value="NAD(P)-bd_dom_sf"/>
</dbReference>
<dbReference type="EMBL" id="MRZV01001070">
    <property type="protein sequence ID" value="PIK40932.1"/>
    <property type="molecule type" value="Genomic_DNA"/>
</dbReference>
<evidence type="ECO:0000259" key="2">
    <source>
        <dbReference type="Pfam" id="PF03807"/>
    </source>
</evidence>
<reference evidence="3 4" key="1">
    <citation type="journal article" date="2017" name="PLoS Biol.">
        <title>The sea cucumber genome provides insights into morphological evolution and visceral regeneration.</title>
        <authorList>
            <person name="Zhang X."/>
            <person name="Sun L."/>
            <person name="Yuan J."/>
            <person name="Sun Y."/>
            <person name="Gao Y."/>
            <person name="Zhang L."/>
            <person name="Li S."/>
            <person name="Dai H."/>
            <person name="Hamel J.F."/>
            <person name="Liu C."/>
            <person name="Yu Y."/>
            <person name="Liu S."/>
            <person name="Lin W."/>
            <person name="Guo K."/>
            <person name="Jin S."/>
            <person name="Xu P."/>
            <person name="Storey K.B."/>
            <person name="Huan P."/>
            <person name="Zhang T."/>
            <person name="Zhou Y."/>
            <person name="Zhang J."/>
            <person name="Lin C."/>
            <person name="Li X."/>
            <person name="Xing L."/>
            <person name="Huo D."/>
            <person name="Sun M."/>
            <person name="Wang L."/>
            <person name="Mercier A."/>
            <person name="Li F."/>
            <person name="Yang H."/>
            <person name="Xiang J."/>
        </authorList>
    </citation>
    <scope>NUCLEOTIDE SEQUENCE [LARGE SCALE GENOMIC DNA]</scope>
    <source>
        <strain evidence="3">Shaxun</strain>
        <tissue evidence="3">Muscle</tissue>
    </source>
</reference>
<dbReference type="Gene3D" id="3.40.50.720">
    <property type="entry name" value="NAD(P)-binding Rossmann-like Domain"/>
    <property type="match status" value="1"/>
</dbReference>
<accession>A0A2G8JYW7</accession>
<name>A0A2G8JYW7_STIJA</name>